<dbReference type="PANTHER" id="PTHR16134:SF119">
    <property type="entry name" value="AT02038P-RELATED"/>
    <property type="match status" value="1"/>
</dbReference>
<dbReference type="CDD" id="cd09917">
    <property type="entry name" value="F-box_SF"/>
    <property type="match status" value="1"/>
</dbReference>
<feature type="domain" description="F-box" evidence="2">
    <location>
        <begin position="21"/>
        <end position="60"/>
    </location>
</feature>
<dbReference type="PANTHER" id="PTHR16134">
    <property type="entry name" value="F-BOX/TPR REPEAT PROTEIN POF3"/>
    <property type="match status" value="1"/>
</dbReference>
<dbReference type="SUPFAM" id="SSF81383">
    <property type="entry name" value="F-box domain"/>
    <property type="match status" value="1"/>
</dbReference>
<evidence type="ECO:0000313" key="4">
    <source>
        <dbReference type="Proteomes" id="UP000827284"/>
    </source>
</evidence>
<gene>
    <name evidence="3" type="ORF">EMPS_02427</name>
</gene>
<evidence type="ECO:0000256" key="1">
    <source>
        <dbReference type="SAM" id="MobiDB-lite"/>
    </source>
</evidence>
<comment type="caution">
    <text evidence="3">The sequence shown here is derived from an EMBL/GenBank/DDBJ whole genome shotgun (WGS) entry which is preliminary data.</text>
</comment>
<organism evidence="3 4">
    <name type="scientific">Entomortierella parvispora</name>
    <dbReference type="NCBI Taxonomy" id="205924"/>
    <lineage>
        <taxon>Eukaryota</taxon>
        <taxon>Fungi</taxon>
        <taxon>Fungi incertae sedis</taxon>
        <taxon>Mucoromycota</taxon>
        <taxon>Mortierellomycotina</taxon>
        <taxon>Mortierellomycetes</taxon>
        <taxon>Mortierellales</taxon>
        <taxon>Mortierellaceae</taxon>
        <taxon>Entomortierella</taxon>
    </lineage>
</organism>
<dbReference type="InterPro" id="IPR036047">
    <property type="entry name" value="F-box-like_dom_sf"/>
</dbReference>
<feature type="region of interest" description="Disordered" evidence="1">
    <location>
        <begin position="159"/>
        <end position="184"/>
    </location>
</feature>
<dbReference type="EMBL" id="BQFW01000003">
    <property type="protein sequence ID" value="GJJ70078.1"/>
    <property type="molecule type" value="Genomic_DNA"/>
</dbReference>
<name>A0A9P3H5F0_9FUNG</name>
<dbReference type="OrthoDB" id="10519591at2759"/>
<feature type="compositionally biased region" description="Acidic residues" evidence="1">
    <location>
        <begin position="861"/>
        <end position="873"/>
    </location>
</feature>
<dbReference type="AlphaFoldDB" id="A0A9P3H5F0"/>
<reference evidence="3" key="1">
    <citation type="submission" date="2021-11" db="EMBL/GenBank/DDBJ databases">
        <authorList>
            <person name="Herlambang A."/>
            <person name="Guo Y."/>
            <person name="Takashima Y."/>
            <person name="Nishizawa T."/>
        </authorList>
    </citation>
    <scope>NUCLEOTIDE SEQUENCE</scope>
    <source>
        <strain evidence="3">E1425</strain>
    </source>
</reference>
<keyword evidence="4" id="KW-1185">Reference proteome</keyword>
<accession>A0A9P3H5F0</accession>
<sequence length="879" mass="101181">MQSSLQPDHSPSKNTSLFEIPEILLLIARCLSSRDLSIAVRVCRSWHQILIPPLYRSIRIRSADAQLSLFSPEVVDALARYGHHTRVLYSRYSSILDLFREPEYIPFQQLQKIELADFAEEDGFYGLPLQNQFVLQGLALMARDSYEKTRRTLMGQIARSRNGNSNDDEYKTRSFQPDPEEPPYTYQMPFDPELEEDSLHAQMLKRSVQLLIHPPELNPFLNLLRINRGLRSLTIFNFPNWSEQAIRAICRENLPLLEELNMLSPRSGMISARLSRILLEGLSPRLKRMKFSFRNLHMDDPMTDEQRQQFWQRRRLNGENEEYALEDLGVYHSETIEESTSVIIPFLRRCHRLERLTTEVPYDETVLSELAWTLYENCPRLQEFSSFVFEVPDQRLATILLTSRRGWKKLGFSYTKNLGRETIMAIMGTGEQLRPRRFLDSTSTAYIPASQPASSLMDAKEELEVSAKLRDALAIAGMNMIVICPRLRFLEKIEIEGCGAFTSMDLQTILCSCPSLRILMALSGSSVPDTTDPILLVTDMKKPIFRTESTMESDSRSSSAGGVNCEDRDIGQSNWACLGLEILCLRIQCKARPDLRVGMAGRDGARRGRAKKLHHTRDQLHLKVLEESREDQRVVYRQLGQLKRLKVLRLGYNGPSNWVPDRNQRRVVDFLDMAPSLSDNYGEQGYRHSYLPEGESHCRCHGSKEHTHHVETSLREQRLMMYGSRVSRHYEVGPRYQDLSLEWSLDSGLGLFLRGARNIESIGLHQMATRIGMAEVMAMVEVWPKLKHLGLVDDRNNVAGGSEEDEDDIVIKDEDDVEISDSDDHLGPISRPTRITAPVAEARRIHLIWMREQNQHIDISGSDEEDYEEDEDEHWSQWN</sequence>
<dbReference type="InterPro" id="IPR032675">
    <property type="entry name" value="LRR_dom_sf"/>
</dbReference>
<reference evidence="3" key="2">
    <citation type="journal article" date="2022" name="Microbiol. Resour. Announc.">
        <title>Whole-Genome Sequence of Entomortierella parvispora E1425, a Mucoromycotan Fungus Associated with Burkholderiaceae-Related Endosymbiotic Bacteria.</title>
        <authorList>
            <person name="Herlambang A."/>
            <person name="Guo Y."/>
            <person name="Takashima Y."/>
            <person name="Narisawa K."/>
            <person name="Ohta H."/>
            <person name="Nishizawa T."/>
        </authorList>
    </citation>
    <scope>NUCLEOTIDE SEQUENCE</scope>
    <source>
        <strain evidence="3">E1425</strain>
    </source>
</reference>
<evidence type="ECO:0000313" key="3">
    <source>
        <dbReference type="EMBL" id="GJJ70078.1"/>
    </source>
</evidence>
<dbReference type="Proteomes" id="UP000827284">
    <property type="component" value="Unassembled WGS sequence"/>
</dbReference>
<dbReference type="Pfam" id="PF12937">
    <property type="entry name" value="F-box-like"/>
    <property type="match status" value="1"/>
</dbReference>
<dbReference type="InterPro" id="IPR001810">
    <property type="entry name" value="F-box_dom"/>
</dbReference>
<proteinExistence type="predicted"/>
<protein>
    <recommendedName>
        <fullName evidence="2">F-box domain-containing protein</fullName>
    </recommendedName>
</protein>
<feature type="region of interest" description="Disordered" evidence="1">
    <location>
        <begin position="858"/>
        <end position="879"/>
    </location>
</feature>
<evidence type="ECO:0000259" key="2">
    <source>
        <dbReference type="Pfam" id="PF12937"/>
    </source>
</evidence>
<dbReference type="Gene3D" id="3.80.10.10">
    <property type="entry name" value="Ribonuclease Inhibitor"/>
    <property type="match status" value="1"/>
</dbReference>